<organism evidence="3 4">
    <name type="scientific">Aquabacter spiritensis</name>
    <dbReference type="NCBI Taxonomy" id="933073"/>
    <lineage>
        <taxon>Bacteria</taxon>
        <taxon>Pseudomonadati</taxon>
        <taxon>Pseudomonadota</taxon>
        <taxon>Alphaproteobacteria</taxon>
        <taxon>Hyphomicrobiales</taxon>
        <taxon>Xanthobacteraceae</taxon>
        <taxon>Aquabacter</taxon>
    </lineage>
</organism>
<dbReference type="RefSeq" id="WP_132031753.1">
    <property type="nucleotide sequence ID" value="NZ_SMAI01000007.1"/>
</dbReference>
<dbReference type="GO" id="GO:0042597">
    <property type="term" value="C:periplasmic space"/>
    <property type="evidence" value="ECO:0007669"/>
    <property type="project" value="InterPro"/>
</dbReference>
<dbReference type="Pfam" id="PF07813">
    <property type="entry name" value="LTXXQ"/>
    <property type="match status" value="1"/>
</dbReference>
<evidence type="ECO:0000256" key="2">
    <source>
        <dbReference type="SAM" id="SignalP"/>
    </source>
</evidence>
<comment type="caution">
    <text evidence="3">The sequence shown here is derived from an EMBL/GenBank/DDBJ whole genome shotgun (WGS) entry which is preliminary data.</text>
</comment>
<evidence type="ECO:0000256" key="1">
    <source>
        <dbReference type="SAM" id="MobiDB-lite"/>
    </source>
</evidence>
<reference evidence="3 4" key="1">
    <citation type="submission" date="2019-03" db="EMBL/GenBank/DDBJ databases">
        <title>Genomic Encyclopedia of Type Strains, Phase IV (KMG-IV): sequencing the most valuable type-strain genomes for metagenomic binning, comparative biology and taxonomic classification.</title>
        <authorList>
            <person name="Goeker M."/>
        </authorList>
    </citation>
    <scope>NUCLEOTIDE SEQUENCE [LARGE SCALE GENOMIC DNA]</scope>
    <source>
        <strain evidence="3 4">DSM 9035</strain>
    </source>
</reference>
<evidence type="ECO:0000313" key="3">
    <source>
        <dbReference type="EMBL" id="TCT04252.1"/>
    </source>
</evidence>
<dbReference type="EMBL" id="SMAI01000007">
    <property type="protein sequence ID" value="TCT04252.1"/>
    <property type="molecule type" value="Genomic_DNA"/>
</dbReference>
<dbReference type="OrthoDB" id="7354754at2"/>
<accession>A0A4R3LUM2</accession>
<feature type="signal peptide" evidence="2">
    <location>
        <begin position="1"/>
        <end position="23"/>
    </location>
</feature>
<gene>
    <name evidence="3" type="ORF">EDC64_10768</name>
</gene>
<sequence>MTRAFVAGLAVSLLLGTAWTAPAAAQPAPPPPRAEMAPPPPPPGPPPGPLGGFAPGGPGGFPWGGPGACGHVPGDIADMYNPARARLIVAILLGGQEIAIGITPEQSAAWRAYTDAVIAMLPTGARLAAFQAREHDAPATPFALPEAVADAILANADAARRLKDAVVALRATLTPEQMARAELPRELMMQRLAATLSDRFAPPDCAAY</sequence>
<feature type="region of interest" description="Disordered" evidence="1">
    <location>
        <begin position="22"/>
        <end position="62"/>
    </location>
</feature>
<keyword evidence="2" id="KW-0732">Signal</keyword>
<feature type="compositionally biased region" description="Pro residues" evidence="1">
    <location>
        <begin position="27"/>
        <end position="49"/>
    </location>
</feature>
<name>A0A4R3LUM2_9HYPH</name>
<feature type="compositionally biased region" description="Gly residues" evidence="1">
    <location>
        <begin position="50"/>
        <end position="62"/>
    </location>
</feature>
<proteinExistence type="predicted"/>
<feature type="chain" id="PRO_5020295726" evidence="2">
    <location>
        <begin position="24"/>
        <end position="208"/>
    </location>
</feature>
<dbReference type="AlphaFoldDB" id="A0A4R3LUM2"/>
<keyword evidence="4" id="KW-1185">Reference proteome</keyword>
<dbReference type="Proteomes" id="UP000294664">
    <property type="component" value="Unassembled WGS sequence"/>
</dbReference>
<protein>
    <submittedName>
        <fullName evidence="3">LTXXQ motif family protein</fullName>
    </submittedName>
</protein>
<dbReference type="InterPro" id="IPR012899">
    <property type="entry name" value="LTXXQ"/>
</dbReference>
<evidence type="ECO:0000313" key="4">
    <source>
        <dbReference type="Proteomes" id="UP000294664"/>
    </source>
</evidence>